<evidence type="ECO:0000256" key="2">
    <source>
        <dbReference type="ARBA" id="ARBA00011255"/>
    </source>
</evidence>
<comment type="similarity">
    <text evidence="1 5">Belongs to the FliD family.</text>
</comment>
<keyword evidence="3" id="KW-0175">Coiled coil</keyword>
<keyword evidence="4 5" id="KW-0975">Bacterial flagellum</keyword>
<dbReference type="Proteomes" id="UP000247922">
    <property type="component" value="Unassembled WGS sequence"/>
</dbReference>
<comment type="subcellular location">
    <subcellularLocation>
        <location evidence="5">Secreted</location>
    </subcellularLocation>
    <subcellularLocation>
        <location evidence="5">Bacterial flagellum</location>
    </subcellularLocation>
</comment>
<accession>A0A2V3WBS5</accession>
<evidence type="ECO:0000256" key="3">
    <source>
        <dbReference type="ARBA" id="ARBA00023054"/>
    </source>
</evidence>
<dbReference type="GO" id="GO:0009421">
    <property type="term" value="C:bacterial-type flagellum filament cap"/>
    <property type="evidence" value="ECO:0007669"/>
    <property type="project" value="InterPro"/>
</dbReference>
<dbReference type="OrthoDB" id="9776025at2"/>
<evidence type="ECO:0000256" key="5">
    <source>
        <dbReference type="RuleBase" id="RU362066"/>
    </source>
</evidence>
<dbReference type="GO" id="GO:0009424">
    <property type="term" value="C:bacterial-type flagellum hook"/>
    <property type="evidence" value="ECO:0007669"/>
    <property type="project" value="UniProtKB-UniRule"/>
</dbReference>
<dbReference type="InterPro" id="IPR010809">
    <property type="entry name" value="FliD_C"/>
</dbReference>
<evidence type="ECO:0000259" key="7">
    <source>
        <dbReference type="Pfam" id="PF07195"/>
    </source>
</evidence>
<dbReference type="PANTHER" id="PTHR30288:SF0">
    <property type="entry name" value="FLAGELLAR HOOK-ASSOCIATED PROTEIN 2"/>
    <property type="match status" value="1"/>
</dbReference>
<comment type="subunit">
    <text evidence="2 5">Homopentamer.</text>
</comment>
<name>A0A2V3WBS5_9BACI</name>
<dbReference type="Pfam" id="PF02465">
    <property type="entry name" value="FliD_N"/>
    <property type="match status" value="1"/>
</dbReference>
<keyword evidence="8" id="KW-0966">Cell projection</keyword>
<dbReference type="RefSeq" id="WP_110251286.1">
    <property type="nucleotide sequence ID" value="NZ_QJJR01000005.1"/>
</dbReference>
<keyword evidence="8" id="KW-0282">Flagellum</keyword>
<evidence type="ECO:0000256" key="1">
    <source>
        <dbReference type="ARBA" id="ARBA00009764"/>
    </source>
</evidence>
<evidence type="ECO:0000256" key="4">
    <source>
        <dbReference type="ARBA" id="ARBA00023143"/>
    </source>
</evidence>
<feature type="domain" description="Flagellar hook-associated protein 2 C-terminal" evidence="7">
    <location>
        <begin position="242"/>
        <end position="499"/>
    </location>
</feature>
<dbReference type="InterPro" id="IPR040026">
    <property type="entry name" value="FliD"/>
</dbReference>
<dbReference type="PANTHER" id="PTHR30288">
    <property type="entry name" value="FLAGELLAR CAP/ASSEMBLY PROTEIN FLID"/>
    <property type="match status" value="1"/>
</dbReference>
<keyword evidence="9" id="KW-1185">Reference proteome</keyword>
<keyword evidence="8" id="KW-0969">Cilium</keyword>
<dbReference type="AlphaFoldDB" id="A0A2V3WBS5"/>
<dbReference type="Pfam" id="PF07195">
    <property type="entry name" value="FliD_C"/>
    <property type="match status" value="1"/>
</dbReference>
<evidence type="ECO:0000313" key="8">
    <source>
        <dbReference type="EMBL" id="PXW91512.1"/>
    </source>
</evidence>
<organism evidence="8 9">
    <name type="scientific">Streptohalobacillus salinus</name>
    <dbReference type="NCBI Taxonomy" id="621096"/>
    <lineage>
        <taxon>Bacteria</taxon>
        <taxon>Bacillati</taxon>
        <taxon>Bacillota</taxon>
        <taxon>Bacilli</taxon>
        <taxon>Bacillales</taxon>
        <taxon>Bacillaceae</taxon>
        <taxon>Streptohalobacillus</taxon>
    </lineage>
</organism>
<dbReference type="GO" id="GO:0005576">
    <property type="term" value="C:extracellular region"/>
    <property type="evidence" value="ECO:0007669"/>
    <property type="project" value="UniProtKB-SubCell"/>
</dbReference>
<keyword evidence="5" id="KW-0964">Secreted</keyword>
<gene>
    <name evidence="8" type="ORF">DES38_105133</name>
</gene>
<reference evidence="8 9" key="1">
    <citation type="submission" date="2018-05" db="EMBL/GenBank/DDBJ databases">
        <title>Genomic Encyclopedia of Type Strains, Phase IV (KMG-IV): sequencing the most valuable type-strain genomes for metagenomic binning, comparative biology and taxonomic classification.</title>
        <authorList>
            <person name="Goeker M."/>
        </authorList>
    </citation>
    <scope>NUCLEOTIDE SEQUENCE [LARGE SCALE GENOMIC DNA]</scope>
    <source>
        <strain evidence="8 9">DSM 22440</strain>
    </source>
</reference>
<feature type="domain" description="Flagellar hook-associated protein 2 N-terminal" evidence="6">
    <location>
        <begin position="8"/>
        <end position="102"/>
    </location>
</feature>
<comment type="function">
    <text evidence="5">Required for morphogenesis and for the elongation of the flagellar filament by facilitating polymerization of the flagellin monomers at the tip of growing filament. Forms a capping structure, which prevents flagellin subunits (transported through the central channel of the flagellum) from leaking out without polymerization at the distal end.</text>
</comment>
<dbReference type="EMBL" id="QJJR01000005">
    <property type="protein sequence ID" value="PXW91512.1"/>
    <property type="molecule type" value="Genomic_DNA"/>
</dbReference>
<dbReference type="InterPro" id="IPR003481">
    <property type="entry name" value="FliD_N"/>
</dbReference>
<dbReference type="GO" id="GO:0007155">
    <property type="term" value="P:cell adhesion"/>
    <property type="evidence" value="ECO:0007669"/>
    <property type="project" value="InterPro"/>
</dbReference>
<sequence>MRISGFASGMDIDQTVKDLMAAERIPLDKIEQDRTSIEWKRDAYREMNVKFKELDDALLNMRLKNTYTSKTTTSSNNTVTATASSSASNGSYNMEVTELASAAINVTQGTISASATDKVSPFASIKDQITAGKFSGLAEADFGAEETLTFSTHHNGELKEFNYAVSATDTIDTVLTRLTNDDNGVRAFYDITQDKIIMEKTSAGDYLDGPEIQFADDSFMSKLFGMNADPTADSTTVTEQGGTDATFKYNGVQLTSKTNQTTLNGITFNFNNVSNGTPTYVNVNSDTDGAVEKIMDFVEQYNSMVDEITSRTREPLYRDYHPLNEEQMSDMSDREIEMWDEKARSGLLKSDQILQSGLTQMRQAWTNSVNNDGAFKHLTEVGINTTRDYMNGGKLEVDEDKLRKALNDDPESVNKLFANSTAGEEGIFNKLNTAIDQTVSRINERAGRTTSQAHQYTLGRQLSNMDERINNFNRRLTQVEDRYWSQFTAMEKAIQKMNEQSNYLYSQMSGGQQ</sequence>
<protein>
    <recommendedName>
        <fullName evidence="5">Flagellar hook-associated protein 2</fullName>
        <shortName evidence="5">HAP2</shortName>
    </recommendedName>
    <alternativeName>
        <fullName evidence="5">Flagellar cap protein</fullName>
    </alternativeName>
</protein>
<proteinExistence type="inferred from homology"/>
<comment type="caution">
    <text evidence="8">The sequence shown here is derived from an EMBL/GenBank/DDBJ whole genome shotgun (WGS) entry which is preliminary data.</text>
</comment>
<dbReference type="GO" id="GO:0071973">
    <property type="term" value="P:bacterial-type flagellum-dependent cell motility"/>
    <property type="evidence" value="ECO:0007669"/>
    <property type="project" value="TreeGrafter"/>
</dbReference>
<dbReference type="NCBIfam" id="NF005833">
    <property type="entry name" value="PRK07737.1"/>
    <property type="match status" value="1"/>
</dbReference>
<evidence type="ECO:0000313" key="9">
    <source>
        <dbReference type="Proteomes" id="UP000247922"/>
    </source>
</evidence>
<evidence type="ECO:0000259" key="6">
    <source>
        <dbReference type="Pfam" id="PF02465"/>
    </source>
</evidence>